<dbReference type="EMBL" id="MN740676">
    <property type="protein sequence ID" value="QHS80281.1"/>
    <property type="molecule type" value="Genomic_DNA"/>
</dbReference>
<proteinExistence type="predicted"/>
<sequence length="184" mass="22480">MESNTSLVQPIYRYKFSEIFKRNIFNFAQHYKHVEDREEWESKFDIWKRQNIQSILEEQRRLSNMGFNGDIQLKQGKIYKSARYYFKNKEINNDKKPKKRRVYVSLDRSVLNIIDEDIVNIMNAKENTIDKPHKAYTRFIKDSNYTNIINVEKERLLTKNLEANEIDDKIKKTYKNRYYNAFRQ</sequence>
<organism evidence="1">
    <name type="scientific">viral metagenome</name>
    <dbReference type="NCBI Taxonomy" id="1070528"/>
    <lineage>
        <taxon>unclassified sequences</taxon>
        <taxon>metagenomes</taxon>
        <taxon>organismal metagenomes</taxon>
    </lineage>
</organism>
<dbReference type="AlphaFoldDB" id="A0A6C0ALR1"/>
<protein>
    <submittedName>
        <fullName evidence="1">Uncharacterized protein</fullName>
    </submittedName>
</protein>
<evidence type="ECO:0000313" key="1">
    <source>
        <dbReference type="EMBL" id="QHS80281.1"/>
    </source>
</evidence>
<accession>A0A6C0ALR1</accession>
<reference evidence="1" key="1">
    <citation type="journal article" date="2020" name="Nature">
        <title>Giant virus diversity and host interactions through global metagenomics.</title>
        <authorList>
            <person name="Schulz F."/>
            <person name="Roux S."/>
            <person name="Paez-Espino D."/>
            <person name="Jungbluth S."/>
            <person name="Walsh D.A."/>
            <person name="Denef V.J."/>
            <person name="McMahon K.D."/>
            <person name="Konstantinidis K.T."/>
            <person name="Eloe-Fadrosh E.A."/>
            <person name="Kyrpides N.C."/>
            <person name="Woyke T."/>
        </authorList>
    </citation>
    <scope>NUCLEOTIDE SEQUENCE</scope>
    <source>
        <strain evidence="1">GVMAG-S-1039698-54</strain>
    </source>
</reference>
<name>A0A6C0ALR1_9ZZZZ</name>